<name>A0ABR6WPG4_9FIRM</name>
<evidence type="ECO:0000313" key="2">
    <source>
        <dbReference type="Proteomes" id="UP000653358"/>
    </source>
</evidence>
<comment type="caution">
    <text evidence="1">The sequence shown here is derived from an EMBL/GenBank/DDBJ whole genome shotgun (WGS) entry which is preliminary data.</text>
</comment>
<dbReference type="EMBL" id="WJBB01000026">
    <property type="protein sequence ID" value="MBC3798384.1"/>
    <property type="molecule type" value="Genomic_DNA"/>
</dbReference>
<accession>A0ABR6WPG4</accession>
<dbReference type="Pfam" id="PF20092">
    <property type="entry name" value="DUF6483"/>
    <property type="match status" value="1"/>
</dbReference>
<reference evidence="1 2" key="1">
    <citation type="journal article" date="2020" name="mSystems">
        <title>Defining Genomic and Predicted Metabolic Features of the Acetobacterium Genus.</title>
        <authorList>
            <person name="Ross D.E."/>
            <person name="Marshall C.W."/>
            <person name="Gulliver D."/>
            <person name="May H.D."/>
            <person name="Norman R.S."/>
        </authorList>
    </citation>
    <scope>NUCLEOTIDE SEQUENCE [LARGE SCALE GENOMIC DNA]</scope>
    <source>
        <strain evidence="1 2">DSM 9173</strain>
    </source>
</reference>
<dbReference type="Proteomes" id="UP000653358">
    <property type="component" value="Unassembled WGS sequence"/>
</dbReference>
<dbReference type="InterPro" id="IPR045507">
    <property type="entry name" value="DUF6483"/>
</dbReference>
<keyword evidence="2" id="KW-1185">Reference proteome</keyword>
<proteinExistence type="predicted"/>
<organism evidence="1 2">
    <name type="scientific">Acetobacterium tundrae</name>
    <dbReference type="NCBI Taxonomy" id="132932"/>
    <lineage>
        <taxon>Bacteria</taxon>
        <taxon>Bacillati</taxon>
        <taxon>Bacillota</taxon>
        <taxon>Clostridia</taxon>
        <taxon>Eubacteriales</taxon>
        <taxon>Eubacteriaceae</taxon>
        <taxon>Acetobacterium</taxon>
    </lineage>
</organism>
<dbReference type="RefSeq" id="WP_148604586.1">
    <property type="nucleotide sequence ID" value="NZ_RXYB01000014.1"/>
</dbReference>
<evidence type="ECO:0000313" key="1">
    <source>
        <dbReference type="EMBL" id="MBC3798384.1"/>
    </source>
</evidence>
<gene>
    <name evidence="1" type="ORF">GH807_15225</name>
</gene>
<protein>
    <submittedName>
        <fullName evidence="1">Uncharacterized protein</fullName>
    </submittedName>
</protein>
<sequence>MLKNDFLMREIESFSKFVIEIFRKEKFEIEKEQVAMIEDDYLFYHFQEMIYNGKINEAENALFETIEKDPKLEHLKLSEKFYSEVFKMSDEYLREQNYSREEAFESLDQIKEIYQKKYNDSNRRNWKEVRND</sequence>